<feature type="region of interest" description="Disordered" evidence="1">
    <location>
        <begin position="72"/>
        <end position="113"/>
    </location>
</feature>
<proteinExistence type="predicted"/>
<feature type="compositionally biased region" description="Polar residues" evidence="1">
    <location>
        <begin position="195"/>
        <end position="215"/>
    </location>
</feature>
<evidence type="ECO:0000256" key="1">
    <source>
        <dbReference type="SAM" id="MobiDB-lite"/>
    </source>
</evidence>
<protein>
    <submittedName>
        <fullName evidence="2">Uncharacterized protein</fullName>
    </submittedName>
</protein>
<evidence type="ECO:0000313" key="3">
    <source>
        <dbReference type="Proteomes" id="UP000822688"/>
    </source>
</evidence>
<dbReference type="AlphaFoldDB" id="A0A8T0HTP4"/>
<dbReference type="Proteomes" id="UP000822688">
    <property type="component" value="Chromosome V"/>
</dbReference>
<comment type="caution">
    <text evidence="2">The sequence shown here is derived from an EMBL/GenBank/DDBJ whole genome shotgun (WGS) entry which is preliminary data.</text>
</comment>
<sequence length="223" mass="24213">MRRKGNENPASKLMAKYKNSTRPVQRIHPRPIPLASSPEPTSGVSFSDWLRDFVPLSSTQVTSEPNPVAAAPNVVFPWSGHSNQKPQRRGRPTSRGQGGAQSSDSSGSSPPRLALEGLARLKDSIRDIAKERRQQIILEGADLGDKMVVATKSVESARLKLESLHCLHQTWADKIPGAQNAHNRAIALRTKAHGSASTEPPSAHQTDQTTVNTEVESIWGTPL</sequence>
<keyword evidence="3" id="KW-1185">Reference proteome</keyword>
<accession>A0A8T0HTP4</accession>
<organism evidence="2 3">
    <name type="scientific">Ceratodon purpureus</name>
    <name type="common">Fire moss</name>
    <name type="synonym">Dicranum purpureum</name>
    <dbReference type="NCBI Taxonomy" id="3225"/>
    <lineage>
        <taxon>Eukaryota</taxon>
        <taxon>Viridiplantae</taxon>
        <taxon>Streptophyta</taxon>
        <taxon>Embryophyta</taxon>
        <taxon>Bryophyta</taxon>
        <taxon>Bryophytina</taxon>
        <taxon>Bryopsida</taxon>
        <taxon>Dicranidae</taxon>
        <taxon>Pseudoditrichales</taxon>
        <taxon>Ditrichaceae</taxon>
        <taxon>Ceratodon</taxon>
    </lineage>
</organism>
<feature type="region of interest" description="Disordered" evidence="1">
    <location>
        <begin position="1"/>
        <end position="43"/>
    </location>
</feature>
<reference evidence="2" key="1">
    <citation type="submission" date="2020-06" db="EMBL/GenBank/DDBJ databases">
        <title>WGS assembly of Ceratodon purpureus strain R40.</title>
        <authorList>
            <person name="Carey S.B."/>
            <person name="Jenkins J."/>
            <person name="Shu S."/>
            <person name="Lovell J.T."/>
            <person name="Sreedasyam A."/>
            <person name="Maumus F."/>
            <person name="Tiley G.P."/>
            <person name="Fernandez-Pozo N."/>
            <person name="Barry K."/>
            <person name="Chen C."/>
            <person name="Wang M."/>
            <person name="Lipzen A."/>
            <person name="Daum C."/>
            <person name="Saski C.A."/>
            <person name="Payton A.C."/>
            <person name="Mcbreen J.C."/>
            <person name="Conrad R.E."/>
            <person name="Kollar L.M."/>
            <person name="Olsson S."/>
            <person name="Huttunen S."/>
            <person name="Landis J.B."/>
            <person name="Wickett N.J."/>
            <person name="Johnson M.G."/>
            <person name="Rensing S.A."/>
            <person name="Grimwood J."/>
            <person name="Schmutz J."/>
            <person name="Mcdaniel S.F."/>
        </authorList>
    </citation>
    <scope>NUCLEOTIDE SEQUENCE</scope>
    <source>
        <strain evidence="2">R40</strain>
    </source>
</reference>
<feature type="region of interest" description="Disordered" evidence="1">
    <location>
        <begin position="193"/>
        <end position="223"/>
    </location>
</feature>
<name>A0A8T0HTP4_CERPU</name>
<gene>
    <name evidence="2" type="ORF">KC19_VG244500</name>
</gene>
<feature type="compositionally biased region" description="Low complexity" evidence="1">
    <location>
        <begin position="100"/>
        <end position="109"/>
    </location>
</feature>
<evidence type="ECO:0000313" key="2">
    <source>
        <dbReference type="EMBL" id="KAG0574216.1"/>
    </source>
</evidence>
<dbReference type="EMBL" id="CM026426">
    <property type="protein sequence ID" value="KAG0574216.1"/>
    <property type="molecule type" value="Genomic_DNA"/>
</dbReference>